<evidence type="ECO:0000313" key="3">
    <source>
        <dbReference type="Proteomes" id="UP001589670"/>
    </source>
</evidence>
<evidence type="ECO:0000256" key="1">
    <source>
        <dbReference type="SAM" id="SignalP"/>
    </source>
</evidence>
<protein>
    <recommendedName>
        <fullName evidence="4">PRC-barrel domain-containing protein</fullName>
    </recommendedName>
</protein>
<feature type="chain" id="PRO_5045533364" description="PRC-barrel domain-containing protein" evidence="1">
    <location>
        <begin position="23"/>
        <end position="181"/>
    </location>
</feature>
<keyword evidence="3" id="KW-1185">Reference proteome</keyword>
<gene>
    <name evidence="2" type="ORF">ACFFU4_15275</name>
</gene>
<dbReference type="Proteomes" id="UP001589670">
    <property type="component" value="Unassembled WGS sequence"/>
</dbReference>
<evidence type="ECO:0000313" key="2">
    <source>
        <dbReference type="EMBL" id="MFB9151111.1"/>
    </source>
</evidence>
<dbReference type="InterPro" id="IPR011033">
    <property type="entry name" value="PRC_barrel-like_sf"/>
</dbReference>
<evidence type="ECO:0008006" key="4">
    <source>
        <dbReference type="Google" id="ProtNLM"/>
    </source>
</evidence>
<organism evidence="2 3">
    <name type="scientific">Roseovarius ramblicola</name>
    <dbReference type="NCBI Taxonomy" id="2022336"/>
    <lineage>
        <taxon>Bacteria</taxon>
        <taxon>Pseudomonadati</taxon>
        <taxon>Pseudomonadota</taxon>
        <taxon>Alphaproteobacteria</taxon>
        <taxon>Rhodobacterales</taxon>
        <taxon>Roseobacteraceae</taxon>
        <taxon>Roseovarius</taxon>
    </lineage>
</organism>
<sequence length="181" mass="17361">MKLRTIATALLLSTGLATIGHAQSVGVGTDGSAGVGVGGSTDGNVGVSAGTSGTANLGIDGDSSGSGDVGADTSGRARLGTALGLAGKDAAEITGATVVSADGQVIGTVQGARTDPADGSVQALVSLDESAGMSVETLAFEAASLKAESEDTLVNAMTVAELRRNVEAQASGNARAATLND</sequence>
<keyword evidence="1" id="KW-0732">Signal</keyword>
<accession>A0ABV5I4J3</accession>
<feature type="signal peptide" evidence="1">
    <location>
        <begin position="1"/>
        <end position="22"/>
    </location>
</feature>
<dbReference type="EMBL" id="JBHMEC010000026">
    <property type="protein sequence ID" value="MFB9151111.1"/>
    <property type="molecule type" value="Genomic_DNA"/>
</dbReference>
<dbReference type="Gene3D" id="2.30.30.240">
    <property type="entry name" value="PRC-barrel domain"/>
    <property type="match status" value="1"/>
</dbReference>
<reference evidence="2 3" key="1">
    <citation type="submission" date="2024-09" db="EMBL/GenBank/DDBJ databases">
        <authorList>
            <person name="Sun Q."/>
            <person name="Mori K."/>
        </authorList>
    </citation>
    <scope>NUCLEOTIDE SEQUENCE [LARGE SCALE GENOMIC DNA]</scope>
    <source>
        <strain evidence="2 3">CECT 9424</strain>
    </source>
</reference>
<comment type="caution">
    <text evidence="2">The sequence shown here is derived from an EMBL/GenBank/DDBJ whole genome shotgun (WGS) entry which is preliminary data.</text>
</comment>
<name>A0ABV5I4J3_9RHOB</name>
<dbReference type="RefSeq" id="WP_377070679.1">
    <property type="nucleotide sequence ID" value="NZ_JBHMEC010000026.1"/>
</dbReference>
<proteinExistence type="predicted"/>
<dbReference type="SUPFAM" id="SSF50346">
    <property type="entry name" value="PRC-barrel domain"/>
    <property type="match status" value="1"/>
</dbReference>